<dbReference type="RefSeq" id="WP_219038868.1">
    <property type="nucleotide sequence ID" value="NZ_JAHWDF010000002.1"/>
</dbReference>
<evidence type="ECO:0000313" key="2">
    <source>
        <dbReference type="EMBL" id="MBW2960581.1"/>
    </source>
</evidence>
<dbReference type="Pfam" id="PF03009">
    <property type="entry name" value="GDPD"/>
    <property type="match status" value="1"/>
</dbReference>
<accession>A0ABS6VZ89</accession>
<evidence type="ECO:0000259" key="1">
    <source>
        <dbReference type="PROSITE" id="PS51704"/>
    </source>
</evidence>
<dbReference type="PROSITE" id="PS51257">
    <property type="entry name" value="PROKAR_LIPOPROTEIN"/>
    <property type="match status" value="1"/>
</dbReference>
<dbReference type="PANTHER" id="PTHR46211:SF14">
    <property type="entry name" value="GLYCEROPHOSPHODIESTER PHOSPHODIESTERASE"/>
    <property type="match status" value="1"/>
</dbReference>
<feature type="domain" description="GP-PDE" evidence="1">
    <location>
        <begin position="49"/>
        <end position="317"/>
    </location>
</feature>
<keyword evidence="3" id="KW-1185">Reference proteome</keyword>
<dbReference type="Proteomes" id="UP000719267">
    <property type="component" value="Unassembled WGS sequence"/>
</dbReference>
<dbReference type="PROSITE" id="PS51704">
    <property type="entry name" value="GP_PDE"/>
    <property type="match status" value="1"/>
</dbReference>
<reference evidence="2 3" key="1">
    <citation type="submission" date="2021-07" db="EMBL/GenBank/DDBJ databases">
        <title>Mesonia aestuariivivens sp. nov., isolated from a tidal flat.</title>
        <authorList>
            <person name="Kim Y.-O."/>
            <person name="Yoon J.-H."/>
        </authorList>
    </citation>
    <scope>NUCLEOTIDE SEQUENCE [LARGE SCALE GENOMIC DNA]</scope>
    <source>
        <strain evidence="2 3">JHPTF-M18</strain>
    </source>
</reference>
<sequence>MKKILLVALAIVAFSCKNKSTEKSVIVENSTENKTENISEKKAEKTYNFDLEGHRGTRGLMPENSIPAFKKALELGVNTLEMDVVITKDKKVLVSHDLWFNRDFCLDSLGKPIKEKDSMSLNIYQHTYAEVQKYDCGSMGNPKFPEQEKQHVTKPLLTAVFEMAENYKAENNVDFSYNIELKSDPRADNFYHPEPKEFSELVIKTIENSGIPKDRIVLQSFDFRILQYLHKEHPEYRFSALVYQDGIDKNLEKLGFIPAVYSPEYKMLSEESVDSLHEQDMKVIPWTVNDTTAMKQLLEWNVDGIITDYPNRALPFRS</sequence>
<dbReference type="EMBL" id="JAHWDF010000002">
    <property type="protein sequence ID" value="MBW2960581.1"/>
    <property type="molecule type" value="Genomic_DNA"/>
</dbReference>
<evidence type="ECO:0000313" key="3">
    <source>
        <dbReference type="Proteomes" id="UP000719267"/>
    </source>
</evidence>
<dbReference type="InterPro" id="IPR030395">
    <property type="entry name" value="GP_PDE_dom"/>
</dbReference>
<proteinExistence type="predicted"/>
<gene>
    <name evidence="2" type="ORF">KW502_02050</name>
</gene>
<name>A0ABS6VZ89_9FLAO</name>
<comment type="caution">
    <text evidence="2">The sequence shown here is derived from an EMBL/GenBank/DDBJ whole genome shotgun (WGS) entry which is preliminary data.</text>
</comment>
<protein>
    <submittedName>
        <fullName evidence="2">Glycerophosphodiester phosphodiesterase</fullName>
    </submittedName>
</protein>
<organism evidence="2 3">
    <name type="scientific">Mesonia aestuariivivens</name>
    <dbReference type="NCBI Taxonomy" id="2796128"/>
    <lineage>
        <taxon>Bacteria</taxon>
        <taxon>Pseudomonadati</taxon>
        <taxon>Bacteroidota</taxon>
        <taxon>Flavobacteriia</taxon>
        <taxon>Flavobacteriales</taxon>
        <taxon>Flavobacteriaceae</taxon>
        <taxon>Mesonia</taxon>
    </lineage>
</organism>
<dbReference type="PANTHER" id="PTHR46211">
    <property type="entry name" value="GLYCEROPHOSPHORYL DIESTER PHOSPHODIESTERASE"/>
    <property type="match status" value="1"/>
</dbReference>